<dbReference type="InterPro" id="IPR000182">
    <property type="entry name" value="GNAT_dom"/>
</dbReference>
<dbReference type="AlphaFoldDB" id="A0A1V4D1H3"/>
<dbReference type="Gene3D" id="3.40.630.30">
    <property type="match status" value="1"/>
</dbReference>
<evidence type="ECO:0000256" key="1">
    <source>
        <dbReference type="SAM" id="MobiDB-lite"/>
    </source>
</evidence>
<dbReference type="EMBL" id="LAKD02000058">
    <property type="protein sequence ID" value="OPF76546.1"/>
    <property type="molecule type" value="Genomic_DNA"/>
</dbReference>
<comment type="caution">
    <text evidence="3">The sequence shown here is derived from an EMBL/GenBank/DDBJ whole genome shotgun (WGS) entry which is preliminary data.</text>
</comment>
<keyword evidence="4" id="KW-1185">Reference proteome</keyword>
<dbReference type="RefSeq" id="WP_046084418.1">
    <property type="nucleotide sequence ID" value="NZ_LAKD02000058.1"/>
</dbReference>
<dbReference type="OrthoDB" id="3767306at2"/>
<accession>A0A1V4D1H3</accession>
<dbReference type="GO" id="GO:0016747">
    <property type="term" value="F:acyltransferase activity, transferring groups other than amino-acyl groups"/>
    <property type="evidence" value="ECO:0007669"/>
    <property type="project" value="InterPro"/>
</dbReference>
<protein>
    <submittedName>
        <fullName evidence="3">GNAT family N-acetyltransferase</fullName>
    </submittedName>
</protein>
<evidence type="ECO:0000313" key="3">
    <source>
        <dbReference type="EMBL" id="OPF76546.1"/>
    </source>
</evidence>
<evidence type="ECO:0000313" key="4">
    <source>
        <dbReference type="Proteomes" id="UP000033615"/>
    </source>
</evidence>
<evidence type="ECO:0000259" key="2">
    <source>
        <dbReference type="PROSITE" id="PS51186"/>
    </source>
</evidence>
<dbReference type="SUPFAM" id="SSF55729">
    <property type="entry name" value="Acyl-CoA N-acyltransferases (Nat)"/>
    <property type="match status" value="1"/>
</dbReference>
<dbReference type="Pfam" id="PF00583">
    <property type="entry name" value="Acetyltransf_1"/>
    <property type="match status" value="1"/>
</dbReference>
<proteinExistence type="predicted"/>
<sequence length="329" mass="34637">MILRQLRDTDEDAEAAWEVIAAAFGDSTALRSSAALGGSAVSGDSTAPNGSAARGRSTSLGDSAAFAGEDGWPPSYVAEVHERNRHLARTDPGGCWLALDEAGMPLGVAVSARREGTWGLSVFAVLPRAQRQGVGRELLAAALLYGRGCLRGIIVGSEDSRAAGTYRRAGFALHPAMRLRGTVGPETKERLPPPDGAVHEGVARHRDLLDSVDRRTRGGAHGADHELLLSQRRLLVVDDLAGSGYCYVAEDGKVELLAATSRRLAKRLLTAALLCLPEGTDARVPGLTAEQQWAVDVGLEAGLELSTGGYVCLRGMPPPEPYIPSGTFL</sequence>
<gene>
    <name evidence="3" type="ORF">VT50_0223240</name>
</gene>
<name>A0A1V4D1H3_9ACTN</name>
<dbReference type="PROSITE" id="PS51186">
    <property type="entry name" value="GNAT"/>
    <property type="match status" value="1"/>
</dbReference>
<dbReference type="InterPro" id="IPR016181">
    <property type="entry name" value="Acyl_CoA_acyltransferase"/>
</dbReference>
<dbReference type="Proteomes" id="UP000033615">
    <property type="component" value="Unassembled WGS sequence"/>
</dbReference>
<feature type="domain" description="N-acetyltransferase" evidence="2">
    <location>
        <begin position="51"/>
        <end position="194"/>
    </location>
</feature>
<feature type="region of interest" description="Disordered" evidence="1">
    <location>
        <begin position="37"/>
        <end position="61"/>
    </location>
</feature>
<organism evidence="3 4">
    <name type="scientific">Streptomyces antioxidans</name>
    <dbReference type="NCBI Taxonomy" id="1507734"/>
    <lineage>
        <taxon>Bacteria</taxon>
        <taxon>Bacillati</taxon>
        <taxon>Actinomycetota</taxon>
        <taxon>Actinomycetes</taxon>
        <taxon>Kitasatosporales</taxon>
        <taxon>Streptomycetaceae</taxon>
        <taxon>Streptomyces</taxon>
    </lineage>
</organism>
<dbReference type="CDD" id="cd04301">
    <property type="entry name" value="NAT_SF"/>
    <property type="match status" value="1"/>
</dbReference>
<reference evidence="3" key="1">
    <citation type="submission" date="2016-12" db="EMBL/GenBank/DDBJ databases">
        <title>Genome sequence of Streptomyces antioxidans MUSC 164.</title>
        <authorList>
            <person name="Lee L.-H."/>
            <person name="Ser H.-L."/>
        </authorList>
    </citation>
    <scope>NUCLEOTIDE SEQUENCE [LARGE SCALE GENOMIC DNA]</scope>
    <source>
        <strain evidence="3">MUSC 164</strain>
    </source>
</reference>